<dbReference type="Pfam" id="PF00293">
    <property type="entry name" value="NUDIX"/>
    <property type="match status" value="1"/>
</dbReference>
<dbReference type="InterPro" id="IPR000086">
    <property type="entry name" value="NUDIX_hydrolase_dom"/>
</dbReference>
<dbReference type="SUPFAM" id="SSF55811">
    <property type="entry name" value="Nudix"/>
    <property type="match status" value="1"/>
</dbReference>
<dbReference type="InterPro" id="IPR015797">
    <property type="entry name" value="NUDIX_hydrolase-like_dom_sf"/>
</dbReference>
<dbReference type="RefSeq" id="XP_066084073.1">
    <property type="nucleotide sequence ID" value="XM_066227976.1"/>
</dbReference>
<feature type="domain" description="Nudix hydrolase" evidence="1">
    <location>
        <begin position="1"/>
        <end position="115"/>
    </location>
</feature>
<sequence length="151" mass="16912">MLLIQSVAGSMGVGETPLATIIRECEEEASLPAHFVKKYLKNVGVTTHFYISDDGYLQPEVSYVYDLPLPPSSSSECMKLRPNDDEVQSLALMSIPELIETLHTGRFKPNCALILVDFLLRHGFITPENEPNFLQISWRLRRVLPVALPGN</sequence>
<keyword evidence="3" id="KW-1185">Reference proteome</keyword>
<evidence type="ECO:0000313" key="2">
    <source>
        <dbReference type="EMBL" id="WWD06106.1"/>
    </source>
</evidence>
<proteinExistence type="predicted"/>
<gene>
    <name evidence="2" type="ORF">V865_004191</name>
</gene>
<protein>
    <recommendedName>
        <fullName evidence="1">Nudix hydrolase domain-containing protein</fullName>
    </recommendedName>
</protein>
<evidence type="ECO:0000313" key="3">
    <source>
        <dbReference type="Proteomes" id="UP001358614"/>
    </source>
</evidence>
<dbReference type="PROSITE" id="PS51462">
    <property type="entry name" value="NUDIX"/>
    <property type="match status" value="1"/>
</dbReference>
<reference evidence="2 3" key="1">
    <citation type="submission" date="2024-01" db="EMBL/GenBank/DDBJ databases">
        <title>Comparative genomics of Cryptococcus and Kwoniella reveals pathogenesis evolution and contrasting modes of karyotype evolution via chromosome fusion or intercentromeric recombination.</title>
        <authorList>
            <person name="Coelho M.A."/>
            <person name="David-Palma M."/>
            <person name="Shea T."/>
            <person name="Bowers K."/>
            <person name="McGinley-Smith S."/>
            <person name="Mohammad A.W."/>
            <person name="Gnirke A."/>
            <person name="Yurkov A.M."/>
            <person name="Nowrousian M."/>
            <person name="Sun S."/>
            <person name="Cuomo C.A."/>
            <person name="Heitman J."/>
        </authorList>
    </citation>
    <scope>NUCLEOTIDE SEQUENCE [LARGE SCALE GENOMIC DNA]</scope>
    <source>
        <strain evidence="2 3">PYCC6329</strain>
    </source>
</reference>
<dbReference type="Proteomes" id="UP001358614">
    <property type="component" value="Chromosome 1"/>
</dbReference>
<dbReference type="GeneID" id="91102993"/>
<dbReference type="AlphaFoldDB" id="A0AAX4KIA3"/>
<dbReference type="Gene3D" id="3.90.79.10">
    <property type="entry name" value="Nucleoside Triphosphate Pyrophosphohydrolase"/>
    <property type="match status" value="1"/>
</dbReference>
<dbReference type="CDD" id="cd03676">
    <property type="entry name" value="NUDIX_Tnr3_like"/>
    <property type="match status" value="1"/>
</dbReference>
<dbReference type="PANTHER" id="PTHR13622:SF8">
    <property type="entry name" value="THIAMIN PYROPHOSPHOKINASE 1"/>
    <property type="match status" value="1"/>
</dbReference>
<name>A0AAX4KIA3_9TREE</name>
<dbReference type="PANTHER" id="PTHR13622">
    <property type="entry name" value="THIAMIN PYROPHOSPHOKINASE"/>
    <property type="match status" value="1"/>
</dbReference>
<accession>A0AAX4KIA3</accession>
<dbReference type="EMBL" id="CP144089">
    <property type="protein sequence ID" value="WWD06106.1"/>
    <property type="molecule type" value="Genomic_DNA"/>
</dbReference>
<evidence type="ECO:0000259" key="1">
    <source>
        <dbReference type="PROSITE" id="PS51462"/>
    </source>
</evidence>
<dbReference type="KEGG" id="ker:91102993"/>
<dbReference type="GO" id="GO:0044715">
    <property type="term" value="F:8-oxo-dGDP phosphatase activity"/>
    <property type="evidence" value="ECO:0007669"/>
    <property type="project" value="TreeGrafter"/>
</dbReference>
<organism evidence="2 3">
    <name type="scientific">Kwoniella europaea PYCC6329</name>
    <dbReference type="NCBI Taxonomy" id="1423913"/>
    <lineage>
        <taxon>Eukaryota</taxon>
        <taxon>Fungi</taxon>
        <taxon>Dikarya</taxon>
        <taxon>Basidiomycota</taxon>
        <taxon>Agaricomycotina</taxon>
        <taxon>Tremellomycetes</taxon>
        <taxon>Tremellales</taxon>
        <taxon>Cryptococcaceae</taxon>
        <taxon>Kwoniella</taxon>
    </lineage>
</organism>